<dbReference type="AlphaFoldDB" id="A0A2P6NU12"/>
<keyword evidence="1" id="KW-1133">Transmembrane helix</keyword>
<evidence type="ECO:0000313" key="4">
    <source>
        <dbReference type="Proteomes" id="UP000241769"/>
    </source>
</evidence>
<gene>
    <name evidence="3" type="ORF">PROFUN_00652</name>
    <name evidence="2" type="ORF">PROFUN_14637</name>
</gene>
<feature type="transmembrane region" description="Helical" evidence="1">
    <location>
        <begin position="81"/>
        <end position="102"/>
    </location>
</feature>
<accession>A0A2P6NU12</accession>
<protein>
    <submittedName>
        <fullName evidence="3">Uncharacterized protein</fullName>
    </submittedName>
</protein>
<dbReference type="InParanoid" id="A0A2P6NU12"/>
<feature type="transmembrane region" description="Helical" evidence="1">
    <location>
        <begin position="56"/>
        <end position="74"/>
    </location>
</feature>
<keyword evidence="1" id="KW-0812">Transmembrane</keyword>
<reference evidence="3 4" key="1">
    <citation type="journal article" date="2018" name="Genome Biol. Evol.">
        <title>Multiple Roots of Fruiting Body Formation in Amoebozoa.</title>
        <authorList>
            <person name="Hillmann F."/>
            <person name="Forbes G."/>
            <person name="Novohradska S."/>
            <person name="Ferling I."/>
            <person name="Riege K."/>
            <person name="Groth M."/>
            <person name="Westermann M."/>
            <person name="Marz M."/>
            <person name="Spaller T."/>
            <person name="Winckler T."/>
            <person name="Schaap P."/>
            <person name="Glockner G."/>
        </authorList>
    </citation>
    <scope>NUCLEOTIDE SEQUENCE [LARGE SCALE GENOMIC DNA]</scope>
    <source>
        <strain evidence="3 4">Jena</strain>
    </source>
</reference>
<name>A0A2P6NU12_9EUKA</name>
<dbReference type="EMBL" id="MDYQ01000284">
    <property type="protein sequence ID" value="PRP77046.1"/>
    <property type="molecule type" value="Genomic_DNA"/>
</dbReference>
<proteinExistence type="predicted"/>
<evidence type="ECO:0000313" key="2">
    <source>
        <dbReference type="EMBL" id="PRP77046.1"/>
    </source>
</evidence>
<dbReference type="EMBL" id="MDYQ01000020">
    <property type="protein sequence ID" value="PRP87441.1"/>
    <property type="molecule type" value="Genomic_DNA"/>
</dbReference>
<evidence type="ECO:0000256" key="1">
    <source>
        <dbReference type="SAM" id="Phobius"/>
    </source>
</evidence>
<dbReference type="Proteomes" id="UP000241769">
    <property type="component" value="Unassembled WGS sequence"/>
</dbReference>
<organism evidence="3 4">
    <name type="scientific">Planoprotostelium fungivorum</name>
    <dbReference type="NCBI Taxonomy" id="1890364"/>
    <lineage>
        <taxon>Eukaryota</taxon>
        <taxon>Amoebozoa</taxon>
        <taxon>Evosea</taxon>
        <taxon>Variosea</taxon>
        <taxon>Cavosteliida</taxon>
        <taxon>Cavosteliaceae</taxon>
        <taxon>Planoprotostelium</taxon>
    </lineage>
</organism>
<comment type="caution">
    <text evidence="3">The sequence shown here is derived from an EMBL/GenBank/DDBJ whole genome shotgun (WGS) entry which is preliminary data.</text>
</comment>
<feature type="transmembrane region" description="Helical" evidence="1">
    <location>
        <begin position="108"/>
        <end position="130"/>
    </location>
</feature>
<feature type="transmembrane region" description="Helical" evidence="1">
    <location>
        <begin position="25"/>
        <end position="44"/>
    </location>
</feature>
<keyword evidence="1" id="KW-0472">Membrane</keyword>
<evidence type="ECO:0000313" key="3">
    <source>
        <dbReference type="EMBL" id="PRP87441.1"/>
    </source>
</evidence>
<keyword evidence="4" id="KW-1185">Reference proteome</keyword>
<sequence length="207" mass="23681">MGLRDFWLSKLSIYFAYHRHPHNRLIHAFTEPLLIYCFILWMSLIDVRSTHPYLRSFYNVGWIYNVITTVFIYLPIDPLTAAIIFFGITGYCALSNTLIQLFGGYTCFLLGAGGLLFVLVTQLIIGHHFFEKRFAPRNYAPYNTLVLPQGVLLGPLFSNGWRPRLAQEIMDSANGYITSNYDPSRAFKVDISDRAKAASGRKLRARS</sequence>